<name>A0A5C7HBL1_9ROSI</name>
<dbReference type="Pfam" id="PF14111">
    <property type="entry name" value="DUF4283"/>
    <property type="match status" value="1"/>
</dbReference>
<dbReference type="AlphaFoldDB" id="A0A5C7HBL1"/>
<comment type="caution">
    <text evidence="2">The sequence shown here is derived from an EMBL/GenBank/DDBJ whole genome shotgun (WGS) entry which is preliminary data.</text>
</comment>
<dbReference type="PANTHER" id="PTHR31286:SF167">
    <property type="entry name" value="OS09G0268800 PROTEIN"/>
    <property type="match status" value="1"/>
</dbReference>
<dbReference type="Proteomes" id="UP000323000">
    <property type="component" value="Chromosome 9"/>
</dbReference>
<organism evidence="2 3">
    <name type="scientific">Acer yangbiense</name>
    <dbReference type="NCBI Taxonomy" id="1000413"/>
    <lineage>
        <taxon>Eukaryota</taxon>
        <taxon>Viridiplantae</taxon>
        <taxon>Streptophyta</taxon>
        <taxon>Embryophyta</taxon>
        <taxon>Tracheophyta</taxon>
        <taxon>Spermatophyta</taxon>
        <taxon>Magnoliopsida</taxon>
        <taxon>eudicotyledons</taxon>
        <taxon>Gunneridae</taxon>
        <taxon>Pentapetalae</taxon>
        <taxon>rosids</taxon>
        <taxon>malvids</taxon>
        <taxon>Sapindales</taxon>
        <taxon>Sapindaceae</taxon>
        <taxon>Hippocastanoideae</taxon>
        <taxon>Acereae</taxon>
        <taxon>Acer</taxon>
    </lineage>
</organism>
<dbReference type="PANTHER" id="PTHR31286">
    <property type="entry name" value="GLYCINE-RICH CELL WALL STRUCTURAL PROTEIN 1.8-LIKE"/>
    <property type="match status" value="1"/>
</dbReference>
<dbReference type="OrthoDB" id="1750606at2759"/>
<evidence type="ECO:0000313" key="3">
    <source>
        <dbReference type="Proteomes" id="UP000323000"/>
    </source>
</evidence>
<feature type="domain" description="DUF4283" evidence="1">
    <location>
        <begin position="35"/>
        <end position="109"/>
    </location>
</feature>
<evidence type="ECO:0000313" key="2">
    <source>
        <dbReference type="EMBL" id="TXG53536.1"/>
    </source>
</evidence>
<proteinExistence type="predicted"/>
<dbReference type="InterPro" id="IPR025558">
    <property type="entry name" value="DUF4283"/>
</dbReference>
<dbReference type="InterPro" id="IPR040256">
    <property type="entry name" value="At4g02000-like"/>
</dbReference>
<sequence length="175" mass="19707">MDSEDISRMCASLSLIEREGPIRKLGNNLKLAAIQRLSVSLVGKIITKKVVNREAFMRVIGRIWHVKEGVEIQSLTGNIFSFLFKDVEDRRKVLSGVPWSFDNTLLVLEEPEGKGSIEEIDFSGCEFRVQIYQVPLLCTTREIGWFLGEMIGDVLEVDEGLAGDCVGKFLRVRVC</sequence>
<reference evidence="3" key="1">
    <citation type="journal article" date="2019" name="Gigascience">
        <title>De novo genome assembly of the endangered Acer yangbiense, a plant species with extremely small populations endemic to Yunnan Province, China.</title>
        <authorList>
            <person name="Yang J."/>
            <person name="Wariss H.M."/>
            <person name="Tao L."/>
            <person name="Zhang R."/>
            <person name="Yun Q."/>
            <person name="Hollingsworth P."/>
            <person name="Dao Z."/>
            <person name="Luo G."/>
            <person name="Guo H."/>
            <person name="Ma Y."/>
            <person name="Sun W."/>
        </authorList>
    </citation>
    <scope>NUCLEOTIDE SEQUENCE [LARGE SCALE GENOMIC DNA]</scope>
    <source>
        <strain evidence="3">cv. Malutang</strain>
    </source>
</reference>
<evidence type="ECO:0000259" key="1">
    <source>
        <dbReference type="Pfam" id="PF14111"/>
    </source>
</evidence>
<dbReference type="EMBL" id="VAHF01000009">
    <property type="protein sequence ID" value="TXG53536.1"/>
    <property type="molecule type" value="Genomic_DNA"/>
</dbReference>
<protein>
    <recommendedName>
        <fullName evidence="1">DUF4283 domain-containing protein</fullName>
    </recommendedName>
</protein>
<accession>A0A5C7HBL1</accession>
<gene>
    <name evidence="2" type="ORF">EZV62_018792</name>
</gene>
<keyword evidence="3" id="KW-1185">Reference proteome</keyword>